<evidence type="ECO:0000313" key="3">
    <source>
        <dbReference type="Proteomes" id="UP000053398"/>
    </source>
</evidence>
<dbReference type="RefSeq" id="WP_059264068.1">
    <property type="nucleotide sequence ID" value="NZ_KQ948358.1"/>
</dbReference>
<dbReference type="Proteomes" id="UP000053398">
    <property type="component" value="Unassembled WGS sequence"/>
</dbReference>
<comment type="caution">
    <text evidence="2">The sequence shown here is derived from an EMBL/GenBank/DDBJ whole genome shotgun (WGS) entry which is preliminary data.</text>
</comment>
<evidence type="ECO:0000256" key="1">
    <source>
        <dbReference type="SAM" id="SignalP"/>
    </source>
</evidence>
<keyword evidence="1" id="KW-0732">Signal</keyword>
<evidence type="ECO:0000313" key="2">
    <source>
        <dbReference type="EMBL" id="KUN25321.1"/>
    </source>
</evidence>
<name>A0A101Q8R9_STRCK</name>
<feature type="chain" id="PRO_5007103546" evidence="1">
    <location>
        <begin position="34"/>
        <end position="99"/>
    </location>
</feature>
<dbReference type="EMBL" id="LMWP01000020">
    <property type="protein sequence ID" value="KUN25321.1"/>
    <property type="molecule type" value="Genomic_DNA"/>
</dbReference>
<dbReference type="InterPro" id="IPR006311">
    <property type="entry name" value="TAT_signal"/>
</dbReference>
<accession>A0A101Q8R9</accession>
<sequence>MRASRARRLFAASAAGLVMAGGAAIGAAGTASAAAPAVPTRVTDDWCWGQGGWSCFDHHSDHGFGHRFDHRFDHGFGHHFDHGFDHRFGNGGAVIIVVR</sequence>
<dbReference type="AlphaFoldDB" id="A0A101Q8R9"/>
<feature type="signal peptide" evidence="1">
    <location>
        <begin position="1"/>
        <end position="33"/>
    </location>
</feature>
<organism evidence="2 3">
    <name type="scientific">Streptomyces corchorusii</name>
    <name type="common">Streptomyces chibaensis</name>
    <dbReference type="NCBI Taxonomy" id="1903"/>
    <lineage>
        <taxon>Bacteria</taxon>
        <taxon>Bacillati</taxon>
        <taxon>Actinomycetota</taxon>
        <taxon>Actinomycetes</taxon>
        <taxon>Kitasatosporales</taxon>
        <taxon>Streptomycetaceae</taxon>
        <taxon>Streptomyces</taxon>
    </lineage>
</organism>
<protein>
    <submittedName>
        <fullName evidence="2">Uncharacterized protein</fullName>
    </submittedName>
</protein>
<keyword evidence="3" id="KW-1185">Reference proteome</keyword>
<dbReference type="PROSITE" id="PS51318">
    <property type="entry name" value="TAT"/>
    <property type="match status" value="1"/>
</dbReference>
<gene>
    <name evidence="2" type="ORF">AQJ11_21385</name>
</gene>
<reference evidence="2 3" key="1">
    <citation type="submission" date="2015-10" db="EMBL/GenBank/DDBJ databases">
        <title>Draft genome sequence of Streptomyces corchorusii DSM 40340, type strain for the species Streptomyces corchorusii.</title>
        <authorList>
            <person name="Ruckert C."/>
            <person name="Winkler A."/>
            <person name="Kalinowski J."/>
            <person name="Kampfer P."/>
            <person name="Glaeser S."/>
        </authorList>
    </citation>
    <scope>NUCLEOTIDE SEQUENCE [LARGE SCALE GENOMIC DNA]</scope>
    <source>
        <strain evidence="2 3">DSM 40340</strain>
    </source>
</reference>
<proteinExistence type="predicted"/>